<evidence type="ECO:0000256" key="1">
    <source>
        <dbReference type="ARBA" id="ARBA00002523"/>
    </source>
</evidence>
<dbReference type="GO" id="GO:0098552">
    <property type="term" value="C:side of membrane"/>
    <property type="evidence" value="ECO:0007669"/>
    <property type="project" value="UniProtKB-KW"/>
</dbReference>
<keyword evidence="6" id="KW-0472">Membrane</keyword>
<keyword evidence="3" id="KW-1003">Cell membrane</keyword>
<dbReference type="KEGG" id="tbr:Tb10.v4.0031"/>
<dbReference type="RefSeq" id="XP_828094.1">
    <property type="nucleotide sequence ID" value="XM_823001.1"/>
</dbReference>
<protein>
    <submittedName>
        <fullName evidence="12">Variant surface glycoprotein (VSG), putative</fullName>
    </submittedName>
</protein>
<proteinExistence type="predicted"/>
<reference evidence="12 13" key="1">
    <citation type="journal article" date="2005" name="Science">
        <title>Comparative genomics of trypanosomatid parasitic protozoa.</title>
        <authorList>
            <person name="El-Sayed N.M."/>
            <person name="Myler P.J."/>
            <person name="Blandin G."/>
            <person name="Berriman M."/>
            <person name="Crabtree J."/>
            <person name="Aggarwal G."/>
            <person name="Caler E."/>
            <person name="Renauld H."/>
            <person name="Worthey E.A."/>
            <person name="Hertz-Fowler C."/>
            <person name="Ghedin E."/>
            <person name="Peacock C."/>
            <person name="Bartholomeu D.C."/>
            <person name="Haas B.J."/>
            <person name="Tran A.N."/>
            <person name="Wortman J.R."/>
            <person name="Alsmark U.C."/>
            <person name="Angiuoli S."/>
            <person name="Anupama A."/>
            <person name="Badger J."/>
            <person name="Bringaud F."/>
            <person name="Cadag E."/>
            <person name="Carlton J.M."/>
            <person name="Cerqueira G.C."/>
            <person name="Creasy T."/>
            <person name="Delcher A.L."/>
            <person name="Djikeng A."/>
            <person name="Embley T.M."/>
            <person name="Hauser C."/>
            <person name="Ivens A.C."/>
            <person name="Kummerfeld S.K."/>
            <person name="Pereira-Leal J.B."/>
            <person name="Nilsson D."/>
            <person name="Peterson J."/>
            <person name="Salzberg S.L."/>
            <person name="Shallom J."/>
            <person name="Silva J.C."/>
            <person name="Sundaram J."/>
            <person name="Westenberger S."/>
            <person name="White O."/>
            <person name="Melville S.E."/>
            <person name="Donelson J.E."/>
            <person name="Andersson B."/>
            <person name="Stuart K.D."/>
            <person name="Hall N."/>
        </authorList>
    </citation>
    <scope>NUCLEOTIDE SEQUENCE [LARGE SCALE GENOMIC DNA]</scope>
    <source>
        <strain evidence="12 13">927/4 GUTat10.1</strain>
    </source>
</reference>
<dbReference type="VEuPathDB" id="TriTrypDB:Tb927.10.16560"/>
<feature type="compositionally biased region" description="Polar residues" evidence="10">
    <location>
        <begin position="392"/>
        <end position="412"/>
    </location>
</feature>
<keyword evidence="4" id="KW-0336">GPI-anchor</keyword>
<name>Q387P0_TRYB2</name>
<evidence type="ECO:0000259" key="11">
    <source>
        <dbReference type="Pfam" id="PF13206"/>
    </source>
</evidence>
<feature type="domain" description="Trypanosome variant surface glycoprotein B-type N-terminal" evidence="11">
    <location>
        <begin position="22"/>
        <end position="374"/>
    </location>
</feature>
<evidence type="ECO:0000256" key="2">
    <source>
        <dbReference type="ARBA" id="ARBA00004609"/>
    </source>
</evidence>
<keyword evidence="7" id="KW-0325">Glycoprotein</keyword>
<dbReference type="Pfam" id="PF13206">
    <property type="entry name" value="VSG_B"/>
    <property type="match status" value="1"/>
</dbReference>
<dbReference type="InterPro" id="IPR027446">
    <property type="entry name" value="VSG_C_dom_sf"/>
</dbReference>
<keyword evidence="13" id="KW-1185">Reference proteome</keyword>
<organism evidence="12 13">
    <name type="scientific">Trypanosoma brucei brucei (strain 927/4 GUTat10.1)</name>
    <dbReference type="NCBI Taxonomy" id="185431"/>
    <lineage>
        <taxon>Eukaryota</taxon>
        <taxon>Discoba</taxon>
        <taxon>Euglenozoa</taxon>
        <taxon>Kinetoplastea</taxon>
        <taxon>Metakinetoplastina</taxon>
        <taxon>Trypanosomatida</taxon>
        <taxon>Trypanosomatidae</taxon>
        <taxon>Trypanosoma</taxon>
    </lineage>
</organism>
<evidence type="ECO:0000313" key="13">
    <source>
        <dbReference type="Proteomes" id="UP000008524"/>
    </source>
</evidence>
<evidence type="ECO:0000256" key="9">
    <source>
        <dbReference type="SAM" id="Coils"/>
    </source>
</evidence>
<comment type="subcellular location">
    <subcellularLocation>
        <location evidence="2">Cell membrane</location>
        <topology evidence="2">Lipid-anchor</topology>
        <topology evidence="2">GPI-anchor</topology>
    </subcellularLocation>
</comment>
<dbReference type="EMBL" id="CM000208">
    <property type="protein sequence ID" value="EAN78982.1"/>
    <property type="molecule type" value="Genomic_DNA"/>
</dbReference>
<evidence type="ECO:0000256" key="3">
    <source>
        <dbReference type="ARBA" id="ARBA00022475"/>
    </source>
</evidence>
<gene>
    <name evidence="12" type="ORF">Tb10.v4.0031</name>
</gene>
<dbReference type="GeneID" id="3661818"/>
<evidence type="ECO:0000256" key="7">
    <source>
        <dbReference type="ARBA" id="ARBA00023180"/>
    </source>
</evidence>
<dbReference type="PaxDb" id="5691-EAN78982"/>
<dbReference type="InterPro" id="IPR025932">
    <property type="entry name" value="Trypano_VSG_B_N_dom"/>
</dbReference>
<comment type="function">
    <text evidence="1">VSG forms a coat on the surface of the parasite. The trypanosome evades the immune response of the host by expressing a series of antigenically distinct VSGs from an estimated 1000 VSG genes.</text>
</comment>
<dbReference type="GO" id="GO:0005886">
    <property type="term" value="C:plasma membrane"/>
    <property type="evidence" value="ECO:0007669"/>
    <property type="project" value="UniProtKB-SubCell"/>
</dbReference>
<dbReference type="Proteomes" id="UP000008524">
    <property type="component" value="Chromosome 10"/>
</dbReference>
<feature type="region of interest" description="Disordered" evidence="10">
    <location>
        <begin position="82"/>
        <end position="103"/>
    </location>
</feature>
<reference evidence="12 13" key="2">
    <citation type="journal article" date="2005" name="Science">
        <title>The genome of the African trypanosome Trypanosoma brucei.</title>
        <authorList>
            <person name="Berriman M."/>
            <person name="Ghedin E."/>
            <person name="Hertz-Fowler C."/>
            <person name="Blandin G."/>
            <person name="Renauld H."/>
            <person name="Bartholomeu D.C."/>
            <person name="Lennard N.J."/>
            <person name="Caler E."/>
            <person name="Hamlin N.E."/>
            <person name="Haas B."/>
            <person name="Bohme U."/>
            <person name="Hannick L."/>
            <person name="Aslett M.A."/>
            <person name="Shallom J."/>
            <person name="Marcello L."/>
            <person name="Hou L."/>
            <person name="Wickstead B."/>
            <person name="Alsmark U.C."/>
            <person name="Arrowsmith C."/>
            <person name="Atkin R.J."/>
            <person name="Barron A.J."/>
            <person name="Bringaud F."/>
            <person name="Brooks K."/>
            <person name="Carrington M."/>
            <person name="Cherevach I."/>
            <person name="Chillingworth T.J."/>
            <person name="Churcher C."/>
            <person name="Clark L.N."/>
            <person name="Corton C.H."/>
            <person name="Cronin A."/>
            <person name="Davies R.M."/>
            <person name="Doggett J."/>
            <person name="Djikeng A."/>
            <person name="Feldblyum T."/>
            <person name="Field M.C."/>
            <person name="Fraser A."/>
            <person name="Goodhead I."/>
            <person name="Hance Z."/>
            <person name="Harper D."/>
            <person name="Harris B.R."/>
            <person name="Hauser H."/>
            <person name="Hostetler J."/>
            <person name="Ivens A."/>
            <person name="Jagels K."/>
            <person name="Johnson D."/>
            <person name="Johnson J."/>
            <person name="Jones K."/>
            <person name="Kerhornou A.X."/>
            <person name="Koo H."/>
            <person name="Larke N."/>
            <person name="Landfear S."/>
            <person name="Larkin C."/>
            <person name="Leech V."/>
            <person name="Line A."/>
            <person name="Lord A."/>
            <person name="Macleod A."/>
            <person name="Mooney P.J."/>
            <person name="Moule S."/>
            <person name="Martin D.M."/>
            <person name="Morgan G.W."/>
            <person name="Mungall K."/>
            <person name="Norbertczak H."/>
            <person name="Ormond D."/>
            <person name="Pai G."/>
            <person name="Peacock C.S."/>
            <person name="Peterson J."/>
            <person name="Quail M.A."/>
            <person name="Rabbinowitsch E."/>
            <person name="Rajandream M.A."/>
            <person name="Reitter C."/>
            <person name="Salzberg S.L."/>
            <person name="Sanders M."/>
            <person name="Schobel S."/>
            <person name="Sharp S."/>
            <person name="Simmonds M."/>
            <person name="Simpson A.J."/>
            <person name="Tallon L."/>
            <person name="Turner C.M."/>
            <person name="Tait A."/>
            <person name="Tivey A.R."/>
            <person name="Van Aken S."/>
            <person name="Walker D."/>
            <person name="Wanless D."/>
            <person name="Wang S."/>
            <person name="White B."/>
            <person name="White O."/>
            <person name="Whitehead S."/>
            <person name="Woodward J."/>
            <person name="Wortman J."/>
            <person name="Adams M.D."/>
            <person name="Embley T.M."/>
            <person name="Gull K."/>
            <person name="Ullu E."/>
            <person name="Barry J.D."/>
            <person name="Fairlamb A.H."/>
            <person name="Opperdoes F."/>
            <person name="Barrell B.G."/>
            <person name="Donelson J.E."/>
            <person name="Hall N."/>
            <person name="Fraser C.M."/>
            <person name="Melville S.E."/>
            <person name="El-Sayed N.M."/>
        </authorList>
    </citation>
    <scope>NUCLEOTIDE SEQUENCE [LARGE SCALE GENOMIC DNA]</scope>
    <source>
        <strain evidence="12 13">927/4 GUTat10.1</strain>
    </source>
</reference>
<sequence>MRLEVRQTLKPNVTKRALATLTVLTTAALRAEAAFKADAAADMHLLCAAMAIEKVEPAAPTLADNFDNDISELRRMNMSTADDSWRSNFKGDPKTDTWESRSKAGATEPFVSHWKADFGKWQQDYQTAEVANKPKTWLADNPQPQGTYAKKVAHKLINDTLTELITKIADYAQTKHKIAQAGATKVKELISEALYGAGQTSFEPKSDATYKYSSNYGTACGGNGGMSIAGDLLCICCQATTGTTNACDNSGIQCDWSSNNMNNHIATVRKKCPTSKPSKLTLAGLIQLAAQLKAGIRKGAKGTAVAFYLGGSHDTCDGTTDQTCVDYTAHYGAGGTKSGVNSIPWIVKLNDAIETMEEMEKNAQKAREEAKEIRMLIAAAKRAYRTAIEPSMKQSNEPAKSSEGQTKMQQPSETEDSCNKKGQNECNSPCKWNPEAEGKKCKLDKEEVKKIADEVAKDAKTNTTGSNSFVISKGPLLLAFLLF</sequence>
<dbReference type="SUPFAM" id="SSF118251">
    <property type="entry name" value="Variant surface glycoprotein MITAT 1.2, VSG 221, C-terminal domain"/>
    <property type="match status" value="1"/>
</dbReference>
<accession>Q387P0</accession>
<feature type="coiled-coil region" evidence="9">
    <location>
        <begin position="346"/>
        <end position="383"/>
    </location>
</feature>
<dbReference type="OMA" id="SAVMWIW"/>
<evidence type="ECO:0000313" key="12">
    <source>
        <dbReference type="EMBL" id="EAN78982.1"/>
    </source>
</evidence>
<evidence type="ECO:0000256" key="8">
    <source>
        <dbReference type="ARBA" id="ARBA00023288"/>
    </source>
</evidence>
<keyword evidence="9" id="KW-0175">Coiled coil</keyword>
<feature type="compositionally biased region" description="Basic and acidic residues" evidence="10">
    <location>
        <begin position="83"/>
        <end position="102"/>
    </location>
</feature>
<keyword evidence="5" id="KW-0732">Signal</keyword>
<evidence type="ECO:0000256" key="10">
    <source>
        <dbReference type="SAM" id="MobiDB-lite"/>
    </source>
</evidence>
<dbReference type="Gene3D" id="4.10.110.20">
    <property type="entry name" value="Variant surface glycoprotein MITAT 1.2, VSG 221, C-terminal domain"/>
    <property type="match status" value="1"/>
</dbReference>
<feature type="region of interest" description="Disordered" evidence="10">
    <location>
        <begin position="389"/>
        <end position="439"/>
    </location>
</feature>
<evidence type="ECO:0000256" key="5">
    <source>
        <dbReference type="ARBA" id="ARBA00022729"/>
    </source>
</evidence>
<evidence type="ECO:0000256" key="6">
    <source>
        <dbReference type="ARBA" id="ARBA00023136"/>
    </source>
</evidence>
<dbReference type="InParanoid" id="Q387P0"/>
<evidence type="ECO:0000256" key="4">
    <source>
        <dbReference type="ARBA" id="ARBA00022622"/>
    </source>
</evidence>
<keyword evidence="8" id="KW-0449">Lipoprotein</keyword>
<dbReference type="AlphaFoldDB" id="Q387P0"/>